<keyword evidence="2" id="KW-1185">Reference proteome</keyword>
<dbReference type="EMBL" id="CP045350">
    <property type="protein sequence ID" value="QFT26365.1"/>
    <property type="molecule type" value="Genomic_DNA"/>
</dbReference>
<name>A0A5P9CJF4_9VIBR</name>
<gene>
    <name evidence="1" type="ORF">FIV01_07985</name>
</gene>
<reference evidence="1 2" key="1">
    <citation type="submission" date="2019-10" db="EMBL/GenBank/DDBJ databases">
        <title>Complete genome sequence of Vibrio sp. strain THAF100, isolated from non-filtered water from the water column of tank 6 of a marine aquarium containing stony-coral fragments. Water maintained at 26 degree C.</title>
        <authorList>
            <person name="Ruckert C."/>
            <person name="Franco A."/>
            <person name="Kalinowski J."/>
            <person name="Glaeser S."/>
        </authorList>
    </citation>
    <scope>NUCLEOTIDE SEQUENCE [LARGE SCALE GENOMIC DNA]</scope>
    <source>
        <strain evidence="1 2">THAF100</strain>
    </source>
</reference>
<dbReference type="OrthoDB" id="7059989at2"/>
<accession>A0A5P9CJF4</accession>
<dbReference type="Proteomes" id="UP000326936">
    <property type="component" value="Chromosome"/>
</dbReference>
<evidence type="ECO:0000313" key="1">
    <source>
        <dbReference type="EMBL" id="QFT26365.1"/>
    </source>
</evidence>
<protein>
    <submittedName>
        <fullName evidence="1">Uncharacterized protein</fullName>
    </submittedName>
</protein>
<sequence>MIFDEERSKEEEQLLHVIRTTNIVETKMKRVIKAFISPAPNRSEFVLSCVLNNATMPFGAKVKVILAIAKHLSIKVDRNSFHILLSRRNAFAHQDHLESIRVIDDSENYPDVAFVVESIKGSGELETVTYTTAYHEFMAAYIKVDKSLDDLIKEIIENQ</sequence>
<proteinExistence type="predicted"/>
<evidence type="ECO:0000313" key="2">
    <source>
        <dbReference type="Proteomes" id="UP000326936"/>
    </source>
</evidence>
<organism evidence="1 2">
    <name type="scientific">Vibrio aquimaris</name>
    <dbReference type="NCBI Taxonomy" id="2587862"/>
    <lineage>
        <taxon>Bacteria</taxon>
        <taxon>Pseudomonadati</taxon>
        <taxon>Pseudomonadota</taxon>
        <taxon>Gammaproteobacteria</taxon>
        <taxon>Vibrionales</taxon>
        <taxon>Vibrionaceae</taxon>
        <taxon>Vibrio</taxon>
    </lineage>
</organism>
<dbReference type="KEGG" id="vaq:FIV01_07985"/>
<dbReference type="AlphaFoldDB" id="A0A5P9CJF4"/>
<dbReference type="RefSeq" id="WP_152430520.1">
    <property type="nucleotide sequence ID" value="NZ_CBCSDK010000004.1"/>
</dbReference>